<evidence type="ECO:0000313" key="4">
    <source>
        <dbReference type="Proteomes" id="UP000005240"/>
    </source>
</evidence>
<feature type="signal peptide" evidence="1">
    <location>
        <begin position="1"/>
        <end position="22"/>
    </location>
</feature>
<dbReference type="STRING" id="630390.A0A180GCQ7"/>
<dbReference type="VEuPathDB" id="FungiDB:PTTG_08753"/>
<name>A0A180GCQ7_PUCT1</name>
<dbReference type="PANTHER" id="PTHR34862:SF1">
    <property type="entry name" value="SPARK DOMAIN-CONTAINING PROTEIN"/>
    <property type="match status" value="1"/>
</dbReference>
<organism evidence="2">
    <name type="scientific">Puccinia triticina (isolate 1-1 / race 1 (BBBD))</name>
    <name type="common">Brown leaf rust fungus</name>
    <dbReference type="NCBI Taxonomy" id="630390"/>
    <lineage>
        <taxon>Eukaryota</taxon>
        <taxon>Fungi</taxon>
        <taxon>Dikarya</taxon>
        <taxon>Basidiomycota</taxon>
        <taxon>Pucciniomycotina</taxon>
        <taxon>Pucciniomycetes</taxon>
        <taxon>Pucciniales</taxon>
        <taxon>Pucciniaceae</taxon>
        <taxon>Puccinia</taxon>
    </lineage>
</organism>
<dbReference type="EnsemblFungi" id="PTTG_08753-t43_1">
    <property type="protein sequence ID" value="PTTG_08753-t43_1-p1"/>
    <property type="gene ID" value="PTTG_08753"/>
</dbReference>
<accession>A0A180GCQ7</accession>
<reference evidence="3 4" key="3">
    <citation type="journal article" date="2017" name="G3 (Bethesda)">
        <title>Comparative analysis highlights variable genome content of wheat rusts and divergence of the mating loci.</title>
        <authorList>
            <person name="Cuomo C.A."/>
            <person name="Bakkeren G."/>
            <person name="Khalil H.B."/>
            <person name="Panwar V."/>
            <person name="Joly D."/>
            <person name="Linning R."/>
            <person name="Sakthikumar S."/>
            <person name="Song X."/>
            <person name="Adiconis X."/>
            <person name="Fan L."/>
            <person name="Goldberg J.M."/>
            <person name="Levin J.Z."/>
            <person name="Young S."/>
            <person name="Zeng Q."/>
            <person name="Anikster Y."/>
            <person name="Bruce M."/>
            <person name="Wang M."/>
            <person name="Yin C."/>
            <person name="McCallum B."/>
            <person name="Szabo L.J."/>
            <person name="Hulbert S."/>
            <person name="Chen X."/>
            <person name="Fellers J.P."/>
        </authorList>
    </citation>
    <scope>NUCLEOTIDE SEQUENCE</scope>
    <source>
        <strain evidence="3">isolate 1-1 / race 1 (BBBD)</strain>
        <strain evidence="4">Isolate 1-1 / race 1 (BBBD)</strain>
    </source>
</reference>
<reference evidence="2" key="1">
    <citation type="submission" date="2009-11" db="EMBL/GenBank/DDBJ databases">
        <authorList>
            <consortium name="The Broad Institute Genome Sequencing Platform"/>
            <person name="Ward D."/>
            <person name="Feldgarden M."/>
            <person name="Earl A."/>
            <person name="Young S.K."/>
            <person name="Zeng Q."/>
            <person name="Koehrsen M."/>
            <person name="Alvarado L."/>
            <person name="Berlin A."/>
            <person name="Bochicchio J."/>
            <person name="Borenstein D."/>
            <person name="Chapman S.B."/>
            <person name="Chen Z."/>
            <person name="Engels R."/>
            <person name="Freedman E."/>
            <person name="Gellesch M."/>
            <person name="Goldberg J."/>
            <person name="Griggs A."/>
            <person name="Gujja S."/>
            <person name="Heilman E."/>
            <person name="Heiman D."/>
            <person name="Hepburn T."/>
            <person name="Howarth C."/>
            <person name="Jen D."/>
            <person name="Larson L."/>
            <person name="Lewis B."/>
            <person name="Mehta T."/>
            <person name="Park D."/>
            <person name="Pearson M."/>
            <person name="Roberts A."/>
            <person name="Saif S."/>
            <person name="Shea T."/>
            <person name="Shenoy N."/>
            <person name="Sisk P."/>
            <person name="Stolte C."/>
            <person name="Sykes S."/>
            <person name="Thomson T."/>
            <person name="Walk T."/>
            <person name="White J."/>
            <person name="Yandava C."/>
            <person name="Izard J."/>
            <person name="Baranova O.V."/>
            <person name="Blanton J.M."/>
            <person name="Tanner A.C."/>
            <person name="Dewhirst F.E."/>
            <person name="Haas B."/>
            <person name="Nusbaum C."/>
            <person name="Birren B."/>
        </authorList>
    </citation>
    <scope>NUCLEOTIDE SEQUENCE [LARGE SCALE GENOMIC DNA]</scope>
    <source>
        <strain evidence="2">1-1 BBBD Race 1</strain>
    </source>
</reference>
<reference evidence="3" key="4">
    <citation type="submission" date="2025-05" db="UniProtKB">
        <authorList>
            <consortium name="EnsemblFungi"/>
        </authorList>
    </citation>
    <scope>IDENTIFICATION</scope>
    <source>
        <strain evidence="3">isolate 1-1 / race 1 (BBBD)</strain>
    </source>
</reference>
<dbReference type="PANTHER" id="PTHR34862">
    <property type="entry name" value="SPARK DOMAIN-CONTAINING PROTEIN"/>
    <property type="match status" value="1"/>
</dbReference>
<reference evidence="2" key="2">
    <citation type="submission" date="2016-05" db="EMBL/GenBank/DDBJ databases">
        <title>Comparative analysis highlights variable genome content of wheat rusts and divergence of the mating loci.</title>
        <authorList>
            <person name="Cuomo C.A."/>
            <person name="Bakkeren G."/>
            <person name="Szabo L."/>
            <person name="Khalil H."/>
            <person name="Joly D."/>
            <person name="Goldberg J."/>
            <person name="Young S."/>
            <person name="Zeng Q."/>
            <person name="Fellers J."/>
        </authorList>
    </citation>
    <scope>NUCLEOTIDE SEQUENCE [LARGE SCALE GENOMIC DNA]</scope>
    <source>
        <strain evidence="2">1-1 BBBD Race 1</strain>
    </source>
</reference>
<dbReference type="EMBL" id="ADAS02000100">
    <property type="protein sequence ID" value="OAV90477.1"/>
    <property type="molecule type" value="Genomic_DNA"/>
</dbReference>
<dbReference type="OrthoDB" id="2496600at2759"/>
<feature type="chain" id="PRO_5008109770" evidence="1">
    <location>
        <begin position="23"/>
        <end position="236"/>
    </location>
</feature>
<dbReference type="Proteomes" id="UP000005240">
    <property type="component" value="Unassembled WGS sequence"/>
</dbReference>
<keyword evidence="1" id="KW-0732">Signal</keyword>
<evidence type="ECO:0000313" key="2">
    <source>
        <dbReference type="EMBL" id="OAV90477.1"/>
    </source>
</evidence>
<sequence>MAFFRDLMSALVVSILVRTVIGETTNTLDVNQQKVSVTKEGGSAASSSSADNSGELSATCHNAIATMVEVRACAGLADMVQIRMATESVSTPIKAWLTSMCKVAACSPASLQSATEKFLAGCATEISSGSTDAEAFYSLLTNYKTIRAGACLNIEKLDFCVSALVGPFKKCDGRKRTLFSVPKAAYCIECGAKIHSNNTTFCEKGDLTASPVPINPILVALPAPKEAPKPQSVKRS</sequence>
<evidence type="ECO:0000313" key="3">
    <source>
        <dbReference type="EnsemblFungi" id="PTTG_08753-t43_1-p1"/>
    </source>
</evidence>
<keyword evidence="4" id="KW-1185">Reference proteome</keyword>
<dbReference type="AlphaFoldDB" id="A0A180GCQ7"/>
<proteinExistence type="predicted"/>
<evidence type="ECO:0000256" key="1">
    <source>
        <dbReference type="SAM" id="SignalP"/>
    </source>
</evidence>
<protein>
    <submittedName>
        <fullName evidence="2 3">Uncharacterized protein</fullName>
    </submittedName>
</protein>
<gene>
    <name evidence="2" type="ORF">PTTG_08753</name>
</gene>